<feature type="region of interest" description="Disordered" evidence="1">
    <location>
        <begin position="1"/>
        <end position="27"/>
    </location>
</feature>
<accession>A0A550BXQ4</accession>
<feature type="compositionally biased region" description="Polar residues" evidence="1">
    <location>
        <begin position="1"/>
        <end position="13"/>
    </location>
</feature>
<organism evidence="2 3">
    <name type="scientific">Schizophyllum amplum</name>
    <dbReference type="NCBI Taxonomy" id="97359"/>
    <lineage>
        <taxon>Eukaryota</taxon>
        <taxon>Fungi</taxon>
        <taxon>Dikarya</taxon>
        <taxon>Basidiomycota</taxon>
        <taxon>Agaricomycotina</taxon>
        <taxon>Agaricomycetes</taxon>
        <taxon>Agaricomycetidae</taxon>
        <taxon>Agaricales</taxon>
        <taxon>Schizophyllaceae</taxon>
        <taxon>Schizophyllum</taxon>
    </lineage>
</organism>
<name>A0A550BXQ4_9AGAR</name>
<comment type="caution">
    <text evidence="2">The sequence shown here is derived from an EMBL/GenBank/DDBJ whole genome shotgun (WGS) entry which is preliminary data.</text>
</comment>
<sequence length="75" mass="8324">MRLASVVTSGLQESRSRPGPWKISDDCTLNGPRTGRITRCSVWTTAVKTKTDRREMETIAARSSKFALKPSTLRA</sequence>
<dbReference type="Proteomes" id="UP000320762">
    <property type="component" value="Unassembled WGS sequence"/>
</dbReference>
<evidence type="ECO:0000313" key="2">
    <source>
        <dbReference type="EMBL" id="TRM57303.1"/>
    </source>
</evidence>
<reference evidence="2 3" key="1">
    <citation type="journal article" date="2019" name="New Phytol.">
        <title>Comparative genomics reveals unique wood-decay strategies and fruiting body development in the Schizophyllaceae.</title>
        <authorList>
            <person name="Almasi E."/>
            <person name="Sahu N."/>
            <person name="Krizsan K."/>
            <person name="Balint B."/>
            <person name="Kovacs G.M."/>
            <person name="Kiss B."/>
            <person name="Cseklye J."/>
            <person name="Drula E."/>
            <person name="Henrissat B."/>
            <person name="Nagy I."/>
            <person name="Chovatia M."/>
            <person name="Adam C."/>
            <person name="LaButti K."/>
            <person name="Lipzen A."/>
            <person name="Riley R."/>
            <person name="Grigoriev I.V."/>
            <person name="Nagy L.G."/>
        </authorList>
    </citation>
    <scope>NUCLEOTIDE SEQUENCE [LARGE SCALE GENOMIC DNA]</scope>
    <source>
        <strain evidence="2 3">NL-1724</strain>
    </source>
</reference>
<evidence type="ECO:0000256" key="1">
    <source>
        <dbReference type="SAM" id="MobiDB-lite"/>
    </source>
</evidence>
<evidence type="ECO:0000313" key="3">
    <source>
        <dbReference type="Proteomes" id="UP000320762"/>
    </source>
</evidence>
<gene>
    <name evidence="2" type="ORF">BD626DRAFT_634954</name>
</gene>
<protein>
    <submittedName>
        <fullName evidence="2">Uncharacterized protein</fullName>
    </submittedName>
</protein>
<dbReference type="AlphaFoldDB" id="A0A550BXQ4"/>
<keyword evidence="3" id="KW-1185">Reference proteome</keyword>
<proteinExistence type="predicted"/>
<dbReference type="EMBL" id="VDMD01000049">
    <property type="protein sequence ID" value="TRM57303.1"/>
    <property type="molecule type" value="Genomic_DNA"/>
</dbReference>